<dbReference type="Proteomes" id="UP000247409">
    <property type="component" value="Unassembled WGS sequence"/>
</dbReference>
<dbReference type="AlphaFoldDB" id="A0A2V3ITU7"/>
<protein>
    <submittedName>
        <fullName evidence="1">Uncharacterized protein</fullName>
    </submittedName>
</protein>
<proteinExistence type="predicted"/>
<dbReference type="EMBL" id="NBIV01000058">
    <property type="protein sequence ID" value="PXF45551.1"/>
    <property type="molecule type" value="Genomic_DNA"/>
</dbReference>
<sequence>MDEYPDSMMFTSLIDGENVNILVDDLYQF</sequence>
<reference evidence="1 2" key="1">
    <citation type="journal article" date="2018" name="Mol. Biol. Evol.">
        <title>Analysis of the draft genome of the red seaweed Gracilariopsis chorda provides insights into genome size evolution in Rhodophyta.</title>
        <authorList>
            <person name="Lee J."/>
            <person name="Yang E.C."/>
            <person name="Graf L."/>
            <person name="Yang J.H."/>
            <person name="Qiu H."/>
            <person name="Zel Zion U."/>
            <person name="Chan C.X."/>
            <person name="Stephens T.G."/>
            <person name="Weber A.P.M."/>
            <person name="Boo G.H."/>
            <person name="Boo S.M."/>
            <person name="Kim K.M."/>
            <person name="Shin Y."/>
            <person name="Jung M."/>
            <person name="Lee S.J."/>
            <person name="Yim H.S."/>
            <person name="Lee J.H."/>
            <person name="Bhattacharya D."/>
            <person name="Yoon H.S."/>
        </authorList>
    </citation>
    <scope>NUCLEOTIDE SEQUENCE [LARGE SCALE GENOMIC DNA]</scope>
    <source>
        <strain evidence="1 2">SKKU-2015</strain>
        <tissue evidence="1">Whole body</tissue>
    </source>
</reference>
<name>A0A2V3ITU7_9FLOR</name>
<gene>
    <name evidence="1" type="ORF">BWQ96_04689</name>
</gene>
<keyword evidence="2" id="KW-1185">Reference proteome</keyword>
<accession>A0A2V3ITU7</accession>
<organism evidence="1 2">
    <name type="scientific">Gracilariopsis chorda</name>
    <dbReference type="NCBI Taxonomy" id="448386"/>
    <lineage>
        <taxon>Eukaryota</taxon>
        <taxon>Rhodophyta</taxon>
        <taxon>Florideophyceae</taxon>
        <taxon>Rhodymeniophycidae</taxon>
        <taxon>Gracilariales</taxon>
        <taxon>Gracilariaceae</taxon>
        <taxon>Gracilariopsis</taxon>
    </lineage>
</organism>
<evidence type="ECO:0000313" key="1">
    <source>
        <dbReference type="EMBL" id="PXF45551.1"/>
    </source>
</evidence>
<comment type="caution">
    <text evidence="1">The sequence shown here is derived from an EMBL/GenBank/DDBJ whole genome shotgun (WGS) entry which is preliminary data.</text>
</comment>
<evidence type="ECO:0000313" key="2">
    <source>
        <dbReference type="Proteomes" id="UP000247409"/>
    </source>
</evidence>